<organism evidence="2 3">
    <name type="scientific">Rhizobium laguerreae</name>
    <dbReference type="NCBI Taxonomy" id="1076926"/>
    <lineage>
        <taxon>Bacteria</taxon>
        <taxon>Pseudomonadati</taxon>
        <taxon>Pseudomonadota</taxon>
        <taxon>Alphaproteobacteria</taxon>
        <taxon>Hyphomicrobiales</taxon>
        <taxon>Rhizobiaceae</taxon>
        <taxon>Rhizobium/Agrobacterium group</taxon>
        <taxon>Rhizobium</taxon>
    </lineage>
</organism>
<evidence type="ECO:0000313" key="3">
    <source>
        <dbReference type="Proteomes" id="UP000542811"/>
    </source>
</evidence>
<keyword evidence="3" id="KW-1185">Reference proteome</keyword>
<proteinExistence type="predicted"/>
<protein>
    <recommendedName>
        <fullName evidence="1">Cytochrome c-type biogenesis protein CcmF C-terminal domain-containing protein</fullName>
    </recommendedName>
</protein>
<dbReference type="EMBL" id="JACHXX010000014">
    <property type="protein sequence ID" value="MBB3166083.1"/>
    <property type="molecule type" value="Genomic_DNA"/>
</dbReference>
<reference evidence="2 3" key="1">
    <citation type="submission" date="2020-08" db="EMBL/GenBank/DDBJ databases">
        <title>Genomic Encyclopedia of Type Strains, Phase III (KMG-III): the genomes of soil and plant-associated and newly described type strains.</title>
        <authorList>
            <person name="Whitman W."/>
        </authorList>
    </citation>
    <scope>NUCLEOTIDE SEQUENCE [LARGE SCALE GENOMIC DNA]</scope>
    <source>
        <strain evidence="2 3">CECT 8280</strain>
    </source>
</reference>
<feature type="domain" description="Cytochrome c-type biogenesis protein CcmF C-terminal" evidence="1">
    <location>
        <begin position="39"/>
        <end position="101"/>
    </location>
</feature>
<evidence type="ECO:0000313" key="2">
    <source>
        <dbReference type="EMBL" id="MBB3166083.1"/>
    </source>
</evidence>
<dbReference type="Pfam" id="PF16327">
    <property type="entry name" value="CcmF_C"/>
    <property type="match status" value="1"/>
</dbReference>
<evidence type="ECO:0000259" key="1">
    <source>
        <dbReference type="Pfam" id="PF16327"/>
    </source>
</evidence>
<dbReference type="Proteomes" id="UP000542811">
    <property type="component" value="Unassembled WGS sequence"/>
</dbReference>
<name>A0ABR6GKQ8_9HYPH</name>
<sequence length="132" mass="13795">MWRASARWLADAVGARASGRAVDRPRCGGRSWYRAGIGKVAGSLAWRRLTGLPRSAFGTAPTHAGLGVSVLGTVAVTMFETEDDVEIKPGQVTEAGGYSCMSTACRCRRRRQLVGQAPLCVPADADDGGGAS</sequence>
<comment type="caution">
    <text evidence="2">The sequence shown here is derived from an EMBL/GenBank/DDBJ whole genome shotgun (WGS) entry which is preliminary data.</text>
</comment>
<gene>
    <name evidence="2" type="ORF">FHS25_006599</name>
</gene>
<accession>A0ABR6GKQ8</accession>
<dbReference type="InterPro" id="IPR032523">
    <property type="entry name" value="CcmF_C"/>
</dbReference>